<gene>
    <name evidence="5" type="ORF">FA09DRAFT_327174</name>
</gene>
<dbReference type="GO" id="GO:0006351">
    <property type="term" value="P:DNA-templated transcription"/>
    <property type="evidence" value="ECO:0007669"/>
    <property type="project" value="InterPro"/>
</dbReference>
<dbReference type="Proteomes" id="UP000245946">
    <property type="component" value="Unassembled WGS sequence"/>
</dbReference>
<dbReference type="InterPro" id="IPR007219">
    <property type="entry name" value="XnlR_reg_dom"/>
</dbReference>
<evidence type="ECO:0000256" key="3">
    <source>
        <dbReference type="SAM" id="MobiDB-lite"/>
    </source>
</evidence>
<evidence type="ECO:0000313" key="5">
    <source>
        <dbReference type="EMBL" id="PWO01215.1"/>
    </source>
</evidence>
<reference evidence="5 6" key="1">
    <citation type="journal article" date="2018" name="Mol. Biol. Evol.">
        <title>Broad Genomic Sampling Reveals a Smut Pathogenic Ancestry of the Fungal Clade Ustilaginomycotina.</title>
        <authorList>
            <person name="Kijpornyongpan T."/>
            <person name="Mondo S.J."/>
            <person name="Barry K."/>
            <person name="Sandor L."/>
            <person name="Lee J."/>
            <person name="Lipzen A."/>
            <person name="Pangilinan J."/>
            <person name="LaButti K."/>
            <person name="Hainaut M."/>
            <person name="Henrissat B."/>
            <person name="Grigoriev I.V."/>
            <person name="Spatafora J.W."/>
            <person name="Aime M.C."/>
        </authorList>
    </citation>
    <scope>NUCLEOTIDE SEQUENCE [LARGE SCALE GENOMIC DNA]</scope>
    <source>
        <strain evidence="5 6">MCA 4186</strain>
    </source>
</reference>
<dbReference type="CDD" id="cd12148">
    <property type="entry name" value="fungal_TF_MHR"/>
    <property type="match status" value="1"/>
</dbReference>
<dbReference type="PROSITE" id="PS50048">
    <property type="entry name" value="ZN2_CY6_FUNGAL_2"/>
    <property type="match status" value="1"/>
</dbReference>
<feature type="compositionally biased region" description="Low complexity" evidence="3">
    <location>
        <begin position="241"/>
        <end position="254"/>
    </location>
</feature>
<dbReference type="CDD" id="cd00067">
    <property type="entry name" value="GAL4"/>
    <property type="match status" value="1"/>
</dbReference>
<dbReference type="EMBL" id="KZ819283">
    <property type="protein sequence ID" value="PWO01215.1"/>
    <property type="molecule type" value="Genomic_DNA"/>
</dbReference>
<feature type="domain" description="Zn(2)-C6 fungal-type" evidence="4">
    <location>
        <begin position="52"/>
        <end position="84"/>
    </location>
</feature>
<feature type="compositionally biased region" description="Acidic residues" evidence="3">
    <location>
        <begin position="126"/>
        <end position="135"/>
    </location>
</feature>
<dbReference type="SMART" id="SM00066">
    <property type="entry name" value="GAL4"/>
    <property type="match status" value="1"/>
</dbReference>
<dbReference type="STRING" id="58919.A0A316ZJG3"/>
<feature type="region of interest" description="Disordered" evidence="3">
    <location>
        <begin position="343"/>
        <end position="368"/>
    </location>
</feature>
<keyword evidence="2" id="KW-0539">Nucleus</keyword>
<evidence type="ECO:0000256" key="2">
    <source>
        <dbReference type="ARBA" id="ARBA00023242"/>
    </source>
</evidence>
<feature type="region of interest" description="Disordered" evidence="3">
    <location>
        <begin position="526"/>
        <end position="610"/>
    </location>
</feature>
<keyword evidence="6" id="KW-1185">Reference proteome</keyword>
<feature type="region of interest" description="Disordered" evidence="3">
    <location>
        <begin position="1087"/>
        <end position="1130"/>
    </location>
</feature>
<feature type="region of interest" description="Disordered" evidence="3">
    <location>
        <begin position="1045"/>
        <end position="1066"/>
    </location>
</feature>
<evidence type="ECO:0000313" key="6">
    <source>
        <dbReference type="Proteomes" id="UP000245946"/>
    </source>
</evidence>
<dbReference type="SUPFAM" id="SSF57701">
    <property type="entry name" value="Zn2/Cys6 DNA-binding domain"/>
    <property type="match status" value="1"/>
</dbReference>
<dbReference type="GeneID" id="37268841"/>
<dbReference type="PANTHER" id="PTHR47783:SF1">
    <property type="entry name" value="ZN(II)2CYS6 TRANSCRIPTION FACTOR (EUROFUNG)"/>
    <property type="match status" value="1"/>
</dbReference>
<feature type="compositionally biased region" description="Low complexity" evidence="3">
    <location>
        <begin position="222"/>
        <end position="233"/>
    </location>
</feature>
<feature type="region of interest" description="Disordered" evidence="3">
    <location>
        <begin position="384"/>
        <end position="456"/>
    </location>
</feature>
<dbReference type="GO" id="GO:0003677">
    <property type="term" value="F:DNA binding"/>
    <property type="evidence" value="ECO:0007669"/>
    <property type="project" value="InterPro"/>
</dbReference>
<feature type="compositionally biased region" description="Low complexity" evidence="3">
    <location>
        <begin position="22"/>
        <end position="33"/>
    </location>
</feature>
<feature type="compositionally biased region" description="Low complexity" evidence="3">
    <location>
        <begin position="572"/>
        <end position="587"/>
    </location>
</feature>
<keyword evidence="1" id="KW-0479">Metal-binding</keyword>
<proteinExistence type="predicted"/>
<organism evidence="5 6">
    <name type="scientific">Tilletiopsis washingtonensis</name>
    <dbReference type="NCBI Taxonomy" id="58919"/>
    <lineage>
        <taxon>Eukaryota</taxon>
        <taxon>Fungi</taxon>
        <taxon>Dikarya</taxon>
        <taxon>Basidiomycota</taxon>
        <taxon>Ustilaginomycotina</taxon>
        <taxon>Exobasidiomycetes</taxon>
        <taxon>Entylomatales</taxon>
        <taxon>Entylomatales incertae sedis</taxon>
        <taxon>Tilletiopsis</taxon>
    </lineage>
</organism>
<dbReference type="GO" id="GO:0008270">
    <property type="term" value="F:zinc ion binding"/>
    <property type="evidence" value="ECO:0007669"/>
    <property type="project" value="InterPro"/>
</dbReference>
<feature type="region of interest" description="Disordered" evidence="3">
    <location>
        <begin position="1248"/>
        <end position="1271"/>
    </location>
</feature>
<evidence type="ECO:0000256" key="1">
    <source>
        <dbReference type="ARBA" id="ARBA00022723"/>
    </source>
</evidence>
<dbReference type="Pfam" id="PF04082">
    <property type="entry name" value="Fungal_trans"/>
    <property type="match status" value="1"/>
</dbReference>
<feature type="region of interest" description="Disordered" evidence="3">
    <location>
        <begin position="1"/>
        <end position="49"/>
    </location>
</feature>
<dbReference type="InterPro" id="IPR001138">
    <property type="entry name" value="Zn2Cys6_DnaBD"/>
</dbReference>
<dbReference type="PANTHER" id="PTHR47783">
    <property type="entry name" value="ZN(II)2CYS6 TRANSCRIPTION FACTOR (EUROFUNG)-RELATED"/>
    <property type="match status" value="1"/>
</dbReference>
<dbReference type="RefSeq" id="XP_025601493.1">
    <property type="nucleotide sequence ID" value="XM_025741297.1"/>
</dbReference>
<evidence type="ECO:0000259" key="4">
    <source>
        <dbReference type="PROSITE" id="PS50048"/>
    </source>
</evidence>
<dbReference type="PROSITE" id="PS00463">
    <property type="entry name" value="ZN2_CY6_FUNGAL_1"/>
    <property type="match status" value="1"/>
</dbReference>
<feature type="compositionally biased region" description="Low complexity" evidence="3">
    <location>
        <begin position="405"/>
        <end position="416"/>
    </location>
</feature>
<feature type="compositionally biased region" description="Low complexity" evidence="3">
    <location>
        <begin position="526"/>
        <end position="545"/>
    </location>
</feature>
<dbReference type="AlphaFoldDB" id="A0A316ZJG3"/>
<dbReference type="InterPro" id="IPR036864">
    <property type="entry name" value="Zn2-C6_fun-type_DNA-bd_sf"/>
</dbReference>
<accession>A0A316ZJG3</accession>
<dbReference type="Gene3D" id="4.10.240.10">
    <property type="entry name" value="Zn(2)-C6 fungal-type DNA-binding domain"/>
    <property type="match status" value="1"/>
</dbReference>
<dbReference type="GO" id="GO:0000981">
    <property type="term" value="F:DNA-binding transcription factor activity, RNA polymerase II-specific"/>
    <property type="evidence" value="ECO:0007669"/>
    <property type="project" value="InterPro"/>
</dbReference>
<sequence length="1271" mass="135911">MSSSATAVEEKAPRPPQPQPPAAAKRSASASSSGADGDEAQRELKRTRPIKACQACRAKKVKCILKPDEPVCEQCAASGKTCLFRVDDLCPTLRRERFAAYGPPGKNARTIAGKKGGKKGRPDSSGADEPEDADDAQARQRRKTDAEDSRLAANGKPAKAKAVFRSFANPTNLAAPSAGPLKREEPQQQVHPAYEPPFVHPAERPSPVQQHAHTLPMGHYRSASQHSQGSAHSMQRPPLPHTSSGSSSGAMYSPSEPPQMLPSFRLAFSGASGSHAPHAGYSDARGEAPRRTSFFAASPPASSLRSTGVEARDFAASPPGVHHDGAGGQAFSPVSRWYAHPERQPGEAFPEFASPSPGKWQRAPSFSSNIGAPSPGTWAMSTFIAGATPGHEPPRSDVDEHRAAPARPAERFGAPPGSADSTSAVVRAPLREMPPPERPGSSGMRVPGRPIGAADDARPTFIVDTPQEDDEEIDGDALRRQRAPGVKKIALPFFRWFGATANTPGIRRIKVGVYHEADLDLQEESAAATPAAGLPAPATAAASPPDAERGGPRSVETLFNTPRDNAPGMSVSPQATGASQAGAASSSHRPREWGRAGGAESTVSASTRELFEPDRPRYPRRALLQELVPLFLRYFRCSFFPWLDSEELLALVHSSEMPALLANAICAVTARFSTRPELIARGAAKSCGEPFAEMAKILLVPMLSWPSIDVIEALVILSYSEFGAGADAGLWMYVGMALRMSVDLGLQHEATVASMANARQQERARWLFWSVICLDRITTFGTGRPVTMREDEFDLVLPPLTEDAQSNLFVAGHIVRCLLRRGRIGDLLNRADDIAPQERGKRLHALWTDLVEYYDSLPQPLHFSVSTFQRAMTADQGPAFIYLHVLLQSTMSLINRPQLLRRFESSFVAAPTKLASIAAHASSTIVSILRFAEDARHDRADRLEDGSRRDFNQFLDTSPYLDQLILPCGRAFLAERQDVRDALRRLGYTPASASRPQSREGVDAAWGPLHSSRQYAEANLASCQLVLNRLATYWGGAAWPARALEQESAGATEDVDPDARDEDAQPAPVRDLEMVLRWARARARVKRARAATQTPGQSRRGSVAGGAEPDAGDAHAPALLAGGGDTNSDGPSPLGLGFSGTFGSDIDVEALISAWASENTGGGIGLGQAQALAPHWQQQQQGAAALAPPGALPNFAFNVAGGSPFDLGAMQLEELFSDEVFPVDLLEGDGDAAPPALLNAFFPRVSGPPPGLPPHAQAAQHHALHPAYPPP</sequence>
<dbReference type="Pfam" id="PF00172">
    <property type="entry name" value="Zn_clus"/>
    <property type="match status" value="1"/>
</dbReference>
<feature type="compositionally biased region" description="Basic and acidic residues" evidence="3">
    <location>
        <begin position="392"/>
        <end position="403"/>
    </location>
</feature>
<feature type="region of interest" description="Disordered" evidence="3">
    <location>
        <begin position="97"/>
        <end position="263"/>
    </location>
</feature>
<name>A0A316ZJG3_9BASI</name>
<protein>
    <recommendedName>
        <fullName evidence="4">Zn(2)-C6 fungal-type domain-containing protein</fullName>
    </recommendedName>
</protein>
<dbReference type="OrthoDB" id="2428527at2759"/>
<dbReference type="SMART" id="SM00906">
    <property type="entry name" value="Fungal_trans"/>
    <property type="match status" value="1"/>
</dbReference>